<name>A0A7D5D966_9PSED</name>
<dbReference type="AlphaFoldDB" id="A0A7D5D966"/>
<gene>
    <name evidence="2" type="ORF">HWQ56_19505</name>
</gene>
<feature type="signal peptide" evidence="1">
    <location>
        <begin position="1"/>
        <end position="20"/>
    </location>
</feature>
<reference evidence="2 3" key="1">
    <citation type="submission" date="2020-06" db="EMBL/GenBank/DDBJ databases">
        <title>Pseudomonas eucalypticola sp. nov., an endophyte of Eucalyptus dunnii leaves with biocontrol ability of eucalyptus leaf blight.</title>
        <authorList>
            <person name="Liu Y."/>
            <person name="Song Z."/>
            <person name="Zeng H."/>
            <person name="Lu M."/>
            <person name="Wang X."/>
            <person name="Lian X."/>
            <person name="Zhang Q."/>
        </authorList>
    </citation>
    <scope>NUCLEOTIDE SEQUENCE [LARGE SCALE GENOMIC DNA]</scope>
    <source>
        <strain evidence="2 3">NP-1</strain>
    </source>
</reference>
<proteinExistence type="predicted"/>
<accession>A0A7D5D966</accession>
<sequence length="156" mass="16813">MRFVSVFALITCALAGPALAGQISEKVDRFKGTKTVSWESFKDPGRGYSLNVYAHFAKSNNPKPFGYYALLVPPPGTASFTDCHQNDWLIDGAPAPELASAYRASGNSQMFRVELGRSTLEKIASAKSVEVKICNTEAEISGADIAGVRQLLHATE</sequence>
<dbReference type="EMBL" id="CP056030">
    <property type="protein sequence ID" value="QKZ05857.1"/>
    <property type="molecule type" value="Genomic_DNA"/>
</dbReference>
<feature type="chain" id="PRO_5028846579" evidence="1">
    <location>
        <begin position="21"/>
        <end position="156"/>
    </location>
</feature>
<keyword evidence="1" id="KW-0732">Signal</keyword>
<evidence type="ECO:0000313" key="3">
    <source>
        <dbReference type="Proteomes" id="UP000509568"/>
    </source>
</evidence>
<protein>
    <submittedName>
        <fullName evidence="2">Uncharacterized protein</fullName>
    </submittedName>
</protein>
<dbReference type="Proteomes" id="UP000509568">
    <property type="component" value="Chromosome"/>
</dbReference>
<organism evidence="2 3">
    <name type="scientific">Pseudomonas eucalypticola</name>
    <dbReference type="NCBI Taxonomy" id="2599595"/>
    <lineage>
        <taxon>Bacteria</taxon>
        <taxon>Pseudomonadati</taxon>
        <taxon>Pseudomonadota</taxon>
        <taxon>Gammaproteobacteria</taxon>
        <taxon>Pseudomonadales</taxon>
        <taxon>Pseudomonadaceae</taxon>
        <taxon>Pseudomonas</taxon>
    </lineage>
</organism>
<evidence type="ECO:0000256" key="1">
    <source>
        <dbReference type="SAM" id="SignalP"/>
    </source>
</evidence>
<dbReference type="RefSeq" id="WP_176571546.1">
    <property type="nucleotide sequence ID" value="NZ_CP056030.1"/>
</dbReference>
<evidence type="ECO:0000313" key="2">
    <source>
        <dbReference type="EMBL" id="QKZ05857.1"/>
    </source>
</evidence>
<dbReference type="KEGG" id="pez:HWQ56_19505"/>
<keyword evidence="3" id="KW-1185">Reference proteome</keyword>